<feature type="domain" description="Methyltransferase" evidence="6">
    <location>
        <begin position="40"/>
        <end position="132"/>
    </location>
</feature>
<dbReference type="EMBL" id="QVTE01000045">
    <property type="protein sequence ID" value="RFU67331.1"/>
    <property type="molecule type" value="Genomic_DNA"/>
</dbReference>
<evidence type="ECO:0000256" key="5">
    <source>
        <dbReference type="ARBA" id="ARBA00047622"/>
    </source>
</evidence>
<evidence type="ECO:0000313" key="8">
    <source>
        <dbReference type="Proteomes" id="UP000264541"/>
    </source>
</evidence>
<evidence type="ECO:0000313" key="7">
    <source>
        <dbReference type="EMBL" id="RFU67331.1"/>
    </source>
</evidence>
<dbReference type="Proteomes" id="UP000264541">
    <property type="component" value="Unassembled WGS sequence"/>
</dbReference>
<dbReference type="PANTHER" id="PTHR44307">
    <property type="entry name" value="PHOSPHOETHANOLAMINE METHYLTRANSFERASE"/>
    <property type="match status" value="1"/>
</dbReference>
<comment type="catalytic activity">
    <reaction evidence="5">
        <text>phosphoethanolamine + S-adenosyl-L-methionine = N-methylethanolamine phosphate + S-adenosyl-L-homocysteine + H(+)</text>
        <dbReference type="Rhea" id="RHEA:20365"/>
        <dbReference type="ChEBI" id="CHEBI:15378"/>
        <dbReference type="ChEBI" id="CHEBI:57781"/>
        <dbReference type="ChEBI" id="CHEBI:57856"/>
        <dbReference type="ChEBI" id="CHEBI:58190"/>
        <dbReference type="ChEBI" id="CHEBI:59789"/>
        <dbReference type="EC" id="2.1.1.103"/>
    </reaction>
    <physiologicalReaction direction="left-to-right" evidence="5">
        <dbReference type="Rhea" id="RHEA:20366"/>
    </physiologicalReaction>
</comment>
<comment type="pathway">
    <text evidence="4">Phospholipid metabolism.</text>
</comment>
<accession>A0A372LLK7</accession>
<evidence type="ECO:0000256" key="1">
    <source>
        <dbReference type="ARBA" id="ARBA00005189"/>
    </source>
</evidence>
<dbReference type="Pfam" id="PF13649">
    <property type="entry name" value="Methyltransf_25"/>
    <property type="match status" value="1"/>
</dbReference>
<reference evidence="7 8" key="1">
    <citation type="submission" date="2018-08" db="EMBL/GenBank/DDBJ databases">
        <title>Bacillus chawlae sp. nov., Bacillus glennii sp. nov., and Bacillus saganii sp. nov. Isolated from the Vehicle Assembly Building at Kennedy Space Center where the Viking Spacecraft were Assembled.</title>
        <authorList>
            <person name="Seuylemezian A."/>
            <person name="Vaishampayan P."/>
        </authorList>
    </citation>
    <scope>NUCLEOTIDE SEQUENCE [LARGE SCALE GENOMIC DNA]</scope>
    <source>
        <strain evidence="7 8">V47-23a</strain>
    </source>
</reference>
<name>A0A372LLK7_9BACI</name>
<evidence type="ECO:0000259" key="6">
    <source>
        <dbReference type="Pfam" id="PF13649"/>
    </source>
</evidence>
<keyword evidence="3 7" id="KW-0808">Transferase</keyword>
<dbReference type="OrthoDB" id="43862at2"/>
<keyword evidence="2 7" id="KW-0489">Methyltransferase</keyword>
<dbReference type="PANTHER" id="PTHR44307:SF2">
    <property type="entry name" value="PHOSPHOETHANOLAMINE METHYLTRANSFERASE ISOFORM X1"/>
    <property type="match status" value="1"/>
</dbReference>
<evidence type="ECO:0000256" key="3">
    <source>
        <dbReference type="ARBA" id="ARBA00022679"/>
    </source>
</evidence>
<evidence type="ECO:0000256" key="4">
    <source>
        <dbReference type="ARBA" id="ARBA00025707"/>
    </source>
</evidence>
<dbReference type="RefSeq" id="WP_117327660.1">
    <property type="nucleotide sequence ID" value="NZ_QVTE01000045.1"/>
</dbReference>
<gene>
    <name evidence="7" type="ORF">D0469_15690</name>
</gene>
<dbReference type="Gene3D" id="3.40.50.150">
    <property type="entry name" value="Vaccinia Virus protein VP39"/>
    <property type="match status" value="1"/>
</dbReference>
<dbReference type="GO" id="GO:0000234">
    <property type="term" value="F:phosphoethanolamine N-methyltransferase activity"/>
    <property type="evidence" value="ECO:0007669"/>
    <property type="project" value="UniProtKB-EC"/>
</dbReference>
<proteinExistence type="predicted"/>
<keyword evidence="8" id="KW-1185">Reference proteome</keyword>
<sequence>MTSAYQDALAFYEIDGAHPGGMALTKKLLQNEKINSHSRVLDAGCGTGQTSYYLAKAFSCIVYAVDNHPDMIKTAKKKFLDEELSVKVFKANLERLPFPENMFDYVIAESSTIFTLIPRTLQEYYRVLKPGGTLISVDMAAEQALSKKEKAEIIDFYQMGDVFTQHEWMNALKIAGFRSVEMIKSNSVFGEMEEGEYEEQASPEKSDPDMDEVLEAHQKLIISYGDKLGYRVFRAIKK</sequence>
<dbReference type="InterPro" id="IPR029063">
    <property type="entry name" value="SAM-dependent_MTases_sf"/>
</dbReference>
<dbReference type="GO" id="GO:0032259">
    <property type="term" value="P:methylation"/>
    <property type="evidence" value="ECO:0007669"/>
    <property type="project" value="UniProtKB-KW"/>
</dbReference>
<protein>
    <submittedName>
        <fullName evidence="7">Class I SAM-dependent methyltransferase</fullName>
    </submittedName>
</protein>
<dbReference type="InterPro" id="IPR041698">
    <property type="entry name" value="Methyltransf_25"/>
</dbReference>
<dbReference type="SUPFAM" id="SSF53335">
    <property type="entry name" value="S-adenosyl-L-methionine-dependent methyltransferases"/>
    <property type="match status" value="1"/>
</dbReference>
<comment type="pathway">
    <text evidence="1">Lipid metabolism.</text>
</comment>
<comment type="caution">
    <text evidence="7">The sequence shown here is derived from an EMBL/GenBank/DDBJ whole genome shotgun (WGS) entry which is preliminary data.</text>
</comment>
<evidence type="ECO:0000256" key="2">
    <source>
        <dbReference type="ARBA" id="ARBA00022603"/>
    </source>
</evidence>
<dbReference type="CDD" id="cd02440">
    <property type="entry name" value="AdoMet_MTases"/>
    <property type="match status" value="1"/>
</dbReference>
<organism evidence="7 8">
    <name type="scientific">Peribacillus saganii</name>
    <dbReference type="NCBI Taxonomy" id="2303992"/>
    <lineage>
        <taxon>Bacteria</taxon>
        <taxon>Bacillati</taxon>
        <taxon>Bacillota</taxon>
        <taxon>Bacilli</taxon>
        <taxon>Bacillales</taxon>
        <taxon>Bacillaceae</taxon>
        <taxon>Peribacillus</taxon>
    </lineage>
</organism>
<dbReference type="AlphaFoldDB" id="A0A372LLK7"/>